<proteinExistence type="predicted"/>
<dbReference type="AlphaFoldDB" id="A0A5B7IZV8"/>
<gene>
    <name evidence="2" type="ORF">E2C01_081812</name>
</gene>
<reference evidence="2 3" key="1">
    <citation type="submission" date="2019-05" db="EMBL/GenBank/DDBJ databases">
        <title>Another draft genome of Portunus trituberculatus and its Hox gene families provides insights of decapod evolution.</title>
        <authorList>
            <person name="Jeong J.-H."/>
            <person name="Song I."/>
            <person name="Kim S."/>
            <person name="Choi T."/>
            <person name="Kim D."/>
            <person name="Ryu S."/>
            <person name="Kim W."/>
        </authorList>
    </citation>
    <scope>NUCLEOTIDE SEQUENCE [LARGE SCALE GENOMIC DNA]</scope>
    <source>
        <tissue evidence="2">Muscle</tissue>
    </source>
</reference>
<evidence type="ECO:0000313" key="2">
    <source>
        <dbReference type="EMBL" id="MPC86967.1"/>
    </source>
</evidence>
<sequence>MATISSAATGYRPSAPSSPHPVPGKARSVQAMALGSMVEYREARLGVEENEEEWREAILSQAPPSLADRKCRPCVEEGMLGSLALVHKSQQCPNVWLPISMPSHTHLTCITVTVSLSYSALSNNLVTTPVFHTWPQSHTPDTNCYETNLPRWPRPGCLHQAPKAQLTPGHRDHHTTLTRQVRQL</sequence>
<comment type="caution">
    <text evidence="2">The sequence shown here is derived from an EMBL/GenBank/DDBJ whole genome shotgun (WGS) entry which is preliminary data.</text>
</comment>
<protein>
    <submittedName>
        <fullName evidence="2">Uncharacterized protein</fullName>
    </submittedName>
</protein>
<keyword evidence="3" id="KW-1185">Reference proteome</keyword>
<dbReference type="EMBL" id="VSRR010073109">
    <property type="protein sequence ID" value="MPC86967.1"/>
    <property type="molecule type" value="Genomic_DNA"/>
</dbReference>
<evidence type="ECO:0000313" key="3">
    <source>
        <dbReference type="Proteomes" id="UP000324222"/>
    </source>
</evidence>
<evidence type="ECO:0000256" key="1">
    <source>
        <dbReference type="SAM" id="MobiDB-lite"/>
    </source>
</evidence>
<feature type="region of interest" description="Disordered" evidence="1">
    <location>
        <begin position="164"/>
        <end position="184"/>
    </location>
</feature>
<organism evidence="2 3">
    <name type="scientific">Portunus trituberculatus</name>
    <name type="common">Swimming crab</name>
    <name type="synonym">Neptunus trituberculatus</name>
    <dbReference type="NCBI Taxonomy" id="210409"/>
    <lineage>
        <taxon>Eukaryota</taxon>
        <taxon>Metazoa</taxon>
        <taxon>Ecdysozoa</taxon>
        <taxon>Arthropoda</taxon>
        <taxon>Crustacea</taxon>
        <taxon>Multicrustacea</taxon>
        <taxon>Malacostraca</taxon>
        <taxon>Eumalacostraca</taxon>
        <taxon>Eucarida</taxon>
        <taxon>Decapoda</taxon>
        <taxon>Pleocyemata</taxon>
        <taxon>Brachyura</taxon>
        <taxon>Eubrachyura</taxon>
        <taxon>Portunoidea</taxon>
        <taxon>Portunidae</taxon>
        <taxon>Portuninae</taxon>
        <taxon>Portunus</taxon>
    </lineage>
</organism>
<accession>A0A5B7IZV8</accession>
<feature type="region of interest" description="Disordered" evidence="1">
    <location>
        <begin position="1"/>
        <end position="26"/>
    </location>
</feature>
<dbReference type="Proteomes" id="UP000324222">
    <property type="component" value="Unassembled WGS sequence"/>
</dbReference>
<name>A0A5B7IZV8_PORTR</name>